<dbReference type="GO" id="GO:1903457">
    <property type="term" value="P:lactate catabolic process"/>
    <property type="evidence" value="ECO:0007669"/>
    <property type="project" value="TreeGrafter"/>
</dbReference>
<dbReference type="KEGG" id="aor:AO090003000878"/>
<dbReference type="EMBL" id="BA000050">
    <property type="protein sequence ID" value="BAE58000.1"/>
    <property type="molecule type" value="Genomic_DNA"/>
</dbReference>
<proteinExistence type="predicted"/>
<dbReference type="OMA" id="FNDNAQM"/>
<dbReference type="Proteomes" id="UP000006564">
    <property type="component" value="Chromosome 2"/>
</dbReference>
<dbReference type="GeneID" id="5991985"/>
<evidence type="ECO:0000313" key="6">
    <source>
        <dbReference type="Proteomes" id="UP000006564"/>
    </source>
</evidence>
<evidence type="ECO:0000313" key="5">
    <source>
        <dbReference type="EMBL" id="BAE58000.1"/>
    </source>
</evidence>
<keyword evidence="2" id="KW-0274">FAD</keyword>
<reference evidence="5 6" key="1">
    <citation type="journal article" date="2005" name="Nature">
        <title>Genome sequencing and analysis of Aspergillus oryzae.</title>
        <authorList>
            <person name="Machida M."/>
            <person name="Asai K."/>
            <person name="Sano M."/>
            <person name="Tanaka T."/>
            <person name="Kumagai T."/>
            <person name="Terai G."/>
            <person name="Kusumoto K."/>
            <person name="Arima T."/>
            <person name="Akita O."/>
            <person name="Kashiwagi Y."/>
            <person name="Abe K."/>
            <person name="Gomi K."/>
            <person name="Horiuchi H."/>
            <person name="Kitamoto K."/>
            <person name="Kobayashi T."/>
            <person name="Takeuchi M."/>
            <person name="Denning D.W."/>
            <person name="Galagan J.E."/>
            <person name="Nierman W.C."/>
            <person name="Yu J."/>
            <person name="Archer D.B."/>
            <person name="Bennett J.W."/>
            <person name="Bhatnagar D."/>
            <person name="Cleveland T.E."/>
            <person name="Fedorova N.D."/>
            <person name="Gotoh O."/>
            <person name="Horikawa H."/>
            <person name="Hosoyama A."/>
            <person name="Ichinomiya M."/>
            <person name="Igarashi R."/>
            <person name="Iwashita K."/>
            <person name="Juvvadi P.R."/>
            <person name="Kato M."/>
            <person name="Kato Y."/>
            <person name="Kin T."/>
            <person name="Kokubun A."/>
            <person name="Maeda H."/>
            <person name="Maeyama N."/>
            <person name="Maruyama J."/>
            <person name="Nagasaki H."/>
            <person name="Nakajima T."/>
            <person name="Oda K."/>
            <person name="Okada K."/>
            <person name="Paulsen I."/>
            <person name="Sakamoto K."/>
            <person name="Sawano T."/>
            <person name="Takahashi M."/>
            <person name="Takase K."/>
            <person name="Terabayashi Y."/>
            <person name="Wortman J."/>
            <person name="Yamada O."/>
            <person name="Yamagata Y."/>
            <person name="Anazawa H."/>
            <person name="Hata Y."/>
            <person name="Koide Y."/>
            <person name="Komori T."/>
            <person name="Koyama Y."/>
            <person name="Minetoki T."/>
            <person name="Suharnan S."/>
            <person name="Tanaka A."/>
            <person name="Isono K."/>
            <person name="Kuhara S."/>
            <person name="Ogasawara N."/>
            <person name="Kikuchi H."/>
        </authorList>
    </citation>
    <scope>NUCLEOTIDE SEQUENCE [LARGE SCALE GENOMIC DNA]</scope>
    <source>
        <strain evidence="6">ATCC 42149 / RIB 40</strain>
    </source>
</reference>
<dbReference type="GO" id="GO:0004458">
    <property type="term" value="F:D-lactate dehydrogenase (cytochrome) activity"/>
    <property type="evidence" value="ECO:0007669"/>
    <property type="project" value="TreeGrafter"/>
</dbReference>
<dbReference type="Gene3D" id="3.30.43.10">
    <property type="entry name" value="Uridine Diphospho-n-acetylenolpyruvylglucosamine Reductase, domain 2"/>
    <property type="match status" value="1"/>
</dbReference>
<dbReference type="SUPFAM" id="SSF56176">
    <property type="entry name" value="FAD-binding/transporter-associated domain-like"/>
    <property type="match status" value="1"/>
</dbReference>
<dbReference type="InterPro" id="IPR006094">
    <property type="entry name" value="Oxid_FAD_bind_N"/>
</dbReference>
<dbReference type="SUPFAM" id="SSF55103">
    <property type="entry name" value="FAD-linked oxidases, C-terminal domain"/>
    <property type="match status" value="1"/>
</dbReference>
<dbReference type="Gene3D" id="3.30.465.10">
    <property type="match status" value="1"/>
</dbReference>
<dbReference type="AlphaFoldDB" id="Q2UKB5"/>
<sequence>MALLRKNVFIPSAVVAPENVTDDQKKKIKLTNEFEIPIWPFSKGRNVGYGGTAPRVPSSLDIDMAKNMNRVLKADPEKAYVLLEPGVSYFDLHDTTSDGPLIHTGMDSSPNPKADKSKPPHGQEPNESWQLFDYGIGPHSAGILYQSSLGIVVKMEICLCLNLAGIRHRGNTPTLEISGVIQNTPKLENVLVSTVLQFIGFSQSISQSQYTNSNKPLTDLELGEISENLNVGRWNLYGAMYGPPVIRSLISVAKFYFPEDHPNDIILRIRNDTVQACPGSPGDLTRRLSEEYGFDFISMFVVGAREMHHIVCILFDRKDPDSRNRAYKLIQALIAEAADWAGFNENAQMKLNEKVKNTHDPKGTLCPGKNGIWPANYRKED</sequence>
<dbReference type="RefSeq" id="XP_023090133.1">
    <property type="nucleotide sequence ID" value="XM_023235080.1"/>
</dbReference>
<dbReference type="InterPro" id="IPR016170">
    <property type="entry name" value="Cytok_DH_C_sf"/>
</dbReference>
<dbReference type="InterPro" id="IPR016171">
    <property type="entry name" value="Vanillyl_alc_oxidase_C-sub2"/>
</dbReference>
<name>Q2UKB5_ASPOR</name>
<keyword evidence="1" id="KW-0285">Flavoprotein</keyword>
<accession>Q2UKB5</accession>
<dbReference type="GO" id="GO:0005739">
    <property type="term" value="C:mitochondrion"/>
    <property type="evidence" value="ECO:0007669"/>
    <property type="project" value="TreeGrafter"/>
</dbReference>
<evidence type="ECO:0000259" key="4">
    <source>
        <dbReference type="Pfam" id="PF01565"/>
    </source>
</evidence>
<keyword evidence="6" id="KW-1185">Reference proteome</keyword>
<protein>
    <submittedName>
        <fullName evidence="5">DNA, SC003</fullName>
    </submittedName>
</protein>
<dbReference type="EMBL" id="AP007155">
    <property type="protein sequence ID" value="BAE58000.1"/>
    <property type="molecule type" value="Genomic_DNA"/>
</dbReference>
<dbReference type="PANTHER" id="PTHR11748">
    <property type="entry name" value="D-LACTATE DEHYDROGENASE"/>
    <property type="match status" value="1"/>
</dbReference>
<dbReference type="GO" id="GO:0050660">
    <property type="term" value="F:flavin adenine dinucleotide binding"/>
    <property type="evidence" value="ECO:0007669"/>
    <property type="project" value="InterPro"/>
</dbReference>
<feature type="region of interest" description="Disordered" evidence="3">
    <location>
        <begin position="100"/>
        <end position="130"/>
    </location>
</feature>
<gene>
    <name evidence="5" type="ORF">AO090003000878</name>
</gene>
<dbReference type="Gene3D" id="3.40.462.10">
    <property type="entry name" value="FAD-linked oxidases, C-terminal domain"/>
    <property type="match status" value="1"/>
</dbReference>
<evidence type="ECO:0000256" key="1">
    <source>
        <dbReference type="ARBA" id="ARBA00022630"/>
    </source>
</evidence>
<feature type="domain" description="FAD linked oxidase N-terminal" evidence="4">
    <location>
        <begin position="11"/>
        <end position="96"/>
    </location>
</feature>
<dbReference type="InterPro" id="IPR016169">
    <property type="entry name" value="FAD-bd_PCMH_sub2"/>
</dbReference>
<dbReference type="InterPro" id="IPR036318">
    <property type="entry name" value="FAD-bd_PCMH-like_sf"/>
</dbReference>
<dbReference type="Pfam" id="PF01565">
    <property type="entry name" value="FAD_binding_4"/>
    <property type="match status" value="1"/>
</dbReference>
<dbReference type="VEuPathDB" id="FungiDB:AO090003000878"/>
<dbReference type="Gene3D" id="1.10.45.10">
    <property type="entry name" value="Vanillyl-alcohol Oxidase, Chain A, domain 4"/>
    <property type="match status" value="1"/>
</dbReference>
<evidence type="ECO:0000256" key="3">
    <source>
        <dbReference type="SAM" id="MobiDB-lite"/>
    </source>
</evidence>
<organism evidence="5 6">
    <name type="scientific">Aspergillus oryzae (strain ATCC 42149 / RIB 40)</name>
    <name type="common">Yellow koji mold</name>
    <dbReference type="NCBI Taxonomy" id="510516"/>
    <lineage>
        <taxon>Eukaryota</taxon>
        <taxon>Fungi</taxon>
        <taxon>Dikarya</taxon>
        <taxon>Ascomycota</taxon>
        <taxon>Pezizomycotina</taxon>
        <taxon>Eurotiomycetes</taxon>
        <taxon>Eurotiomycetidae</taxon>
        <taxon>Eurotiales</taxon>
        <taxon>Aspergillaceae</taxon>
        <taxon>Aspergillus</taxon>
        <taxon>Aspergillus subgen. Circumdati</taxon>
    </lineage>
</organism>
<dbReference type="HOGENOM" id="CLU_024402_0_0_1"/>
<dbReference type="InterPro" id="IPR016167">
    <property type="entry name" value="FAD-bd_PCMH_sub1"/>
</dbReference>
<dbReference type="GO" id="GO:0008720">
    <property type="term" value="F:D-lactate dehydrogenase (NAD+) activity"/>
    <property type="evidence" value="ECO:0007669"/>
    <property type="project" value="TreeGrafter"/>
</dbReference>
<dbReference type="InterPro" id="IPR016164">
    <property type="entry name" value="FAD-linked_Oxase-like_C"/>
</dbReference>
<evidence type="ECO:0000256" key="2">
    <source>
        <dbReference type="ARBA" id="ARBA00022827"/>
    </source>
</evidence>
<dbReference type="PANTHER" id="PTHR11748:SF114">
    <property type="entry name" value="ARYL-ALCOHOL OXIDASE VANILLYL-ALCOHOL OXIDASE (AFU_ORTHOLOGUE AFUA_3G09500)-RELATED"/>
    <property type="match status" value="1"/>
</dbReference>